<keyword evidence="6" id="KW-0862">Zinc</keyword>
<dbReference type="PROSITE" id="PS51885">
    <property type="entry name" value="NEPRILYSIN"/>
    <property type="match status" value="1"/>
</dbReference>
<dbReference type="PRINTS" id="PR00786">
    <property type="entry name" value="NEPRILYSIN"/>
</dbReference>
<dbReference type="PANTHER" id="PTHR11733:SF167">
    <property type="entry name" value="FI17812P1-RELATED"/>
    <property type="match status" value="1"/>
</dbReference>
<dbReference type="EMBL" id="SEWE01000015">
    <property type="protein sequence ID" value="RYU80134.1"/>
    <property type="molecule type" value="Genomic_DNA"/>
</dbReference>
<dbReference type="SUPFAM" id="SSF55486">
    <property type="entry name" value="Metalloproteases ('zincins'), catalytic domain"/>
    <property type="match status" value="1"/>
</dbReference>
<evidence type="ECO:0000256" key="3">
    <source>
        <dbReference type="ARBA" id="ARBA00022670"/>
    </source>
</evidence>
<feature type="chain" id="PRO_5020369420" evidence="8">
    <location>
        <begin position="26"/>
        <end position="685"/>
    </location>
</feature>
<dbReference type="InterPro" id="IPR018497">
    <property type="entry name" value="Peptidase_M13_C"/>
</dbReference>
<gene>
    <name evidence="11" type="ORF">EWM57_09335</name>
</gene>
<dbReference type="RefSeq" id="WP_129920875.1">
    <property type="nucleotide sequence ID" value="NZ_SEWE01000015.1"/>
</dbReference>
<keyword evidence="7" id="KW-0482">Metalloprotease</keyword>
<evidence type="ECO:0000256" key="5">
    <source>
        <dbReference type="ARBA" id="ARBA00022801"/>
    </source>
</evidence>
<dbReference type="Pfam" id="PF05649">
    <property type="entry name" value="Peptidase_M13_N"/>
    <property type="match status" value="1"/>
</dbReference>
<dbReference type="GO" id="GO:0046872">
    <property type="term" value="F:metal ion binding"/>
    <property type="evidence" value="ECO:0007669"/>
    <property type="project" value="UniProtKB-KW"/>
</dbReference>
<evidence type="ECO:0000256" key="6">
    <source>
        <dbReference type="ARBA" id="ARBA00022833"/>
    </source>
</evidence>
<dbReference type="Gene3D" id="3.40.390.10">
    <property type="entry name" value="Collagenase (Catalytic Domain)"/>
    <property type="match status" value="1"/>
</dbReference>
<dbReference type="OrthoDB" id="9775677at2"/>
<proteinExistence type="inferred from homology"/>
<evidence type="ECO:0000256" key="2">
    <source>
        <dbReference type="ARBA" id="ARBA00007357"/>
    </source>
</evidence>
<dbReference type="InterPro" id="IPR000718">
    <property type="entry name" value="Peptidase_M13"/>
</dbReference>
<sequence>MSVPPSLRRWLLAAPVALLAFPACQPHGKSDAATPDLLQANLDTTVRPGDDFFQYANGGWLKKHPIPASESAWGIGKEVQNEVYARLRAINAEAAKANAAAGTNQQKIGDFYATGLDSATVEKQGIAPLKPELNRIAALQSVADVQAEIARLIPLGVNALIGPYVAQDAKNSEKMALQLWQAGLGLPNRDYYFNKDARTANIRREYGRHVARMFALLGQDSVAAKASSARVVALETALAKSSRKLEALRDPYANYNKMAVRDLGKLTPGLNWQPWLAQLELGKADTVIVGQPEFYREAGRQLQTAPLDTWKAYLQWHLVHTYADKLSRAFDQENFRFYGTILQGRKEQRARWKRVLDEEENAMGEMLGQLFVKEYFKPEAKQRYDKLVDNVVVSFRQHINQLDWMSDSTKQKALVKLGKITKKVGYPDKWKDYSALTIDRSSYAQNVMRARQWAYRYNLSKLGKPVDRTEWDMTPQTYNAYYNPSNNEIVLPAAIFAIPGLADKDADDATIYGYAGASTIGHELTHGFDDEGSQYDEKGNLRNWWTKADRPLFNKRVDQIVRQFNGYQVLDSLHINGKATAGENIADLGGIVIALDAFKQTEQYKKGEKIGGLTPTQRYFLGYALGWQNHQRDEVLAQRILTDVHSPANLRVNGPFADVPEFYQAFGVKPGDKLYRADSARVKIW</sequence>
<reference evidence="11 12" key="1">
    <citation type="submission" date="2019-02" db="EMBL/GenBank/DDBJ databases">
        <title>Bacterial novel species isolated from soil.</title>
        <authorList>
            <person name="Jung H.-Y."/>
        </authorList>
    </citation>
    <scope>NUCLEOTIDE SEQUENCE [LARGE SCALE GENOMIC DNA]</scope>
    <source>
        <strain evidence="11 12">1-3-3-3</strain>
    </source>
</reference>
<dbReference type="InterPro" id="IPR008753">
    <property type="entry name" value="Peptidase_M13_N"/>
</dbReference>
<evidence type="ECO:0000256" key="4">
    <source>
        <dbReference type="ARBA" id="ARBA00022723"/>
    </source>
</evidence>
<organism evidence="11 12">
    <name type="scientific">Hymenobacter persicinus</name>
    <dbReference type="NCBI Taxonomy" id="2025506"/>
    <lineage>
        <taxon>Bacteria</taxon>
        <taxon>Pseudomonadati</taxon>
        <taxon>Bacteroidota</taxon>
        <taxon>Cytophagia</taxon>
        <taxon>Cytophagales</taxon>
        <taxon>Hymenobacteraceae</taxon>
        <taxon>Hymenobacter</taxon>
    </lineage>
</organism>
<dbReference type="GO" id="GO:0004222">
    <property type="term" value="F:metalloendopeptidase activity"/>
    <property type="evidence" value="ECO:0007669"/>
    <property type="project" value="InterPro"/>
</dbReference>
<dbReference type="GO" id="GO:0016485">
    <property type="term" value="P:protein processing"/>
    <property type="evidence" value="ECO:0007669"/>
    <property type="project" value="TreeGrafter"/>
</dbReference>
<evidence type="ECO:0000256" key="1">
    <source>
        <dbReference type="ARBA" id="ARBA00001947"/>
    </source>
</evidence>
<keyword evidence="3" id="KW-0645">Protease</keyword>
<evidence type="ECO:0000256" key="8">
    <source>
        <dbReference type="SAM" id="SignalP"/>
    </source>
</evidence>
<keyword evidence="12" id="KW-1185">Reference proteome</keyword>
<protein>
    <submittedName>
        <fullName evidence="11">M13 family peptidase</fullName>
    </submittedName>
</protein>
<comment type="caution">
    <text evidence="11">The sequence shown here is derived from an EMBL/GenBank/DDBJ whole genome shotgun (WGS) entry which is preliminary data.</text>
</comment>
<dbReference type="PANTHER" id="PTHR11733">
    <property type="entry name" value="ZINC METALLOPROTEASE FAMILY M13 NEPRILYSIN-RELATED"/>
    <property type="match status" value="1"/>
</dbReference>
<feature type="domain" description="Peptidase M13 N-terminal" evidence="10">
    <location>
        <begin position="48"/>
        <end position="427"/>
    </location>
</feature>
<feature type="domain" description="Peptidase M13 C-terminal" evidence="9">
    <location>
        <begin position="479"/>
        <end position="681"/>
    </location>
</feature>
<dbReference type="AlphaFoldDB" id="A0A4Q5LC03"/>
<dbReference type="GO" id="GO:0005886">
    <property type="term" value="C:plasma membrane"/>
    <property type="evidence" value="ECO:0007669"/>
    <property type="project" value="TreeGrafter"/>
</dbReference>
<feature type="signal peptide" evidence="8">
    <location>
        <begin position="1"/>
        <end position="25"/>
    </location>
</feature>
<dbReference type="InterPro" id="IPR024079">
    <property type="entry name" value="MetalloPept_cat_dom_sf"/>
</dbReference>
<evidence type="ECO:0000313" key="11">
    <source>
        <dbReference type="EMBL" id="RYU80134.1"/>
    </source>
</evidence>
<evidence type="ECO:0000259" key="9">
    <source>
        <dbReference type="Pfam" id="PF01431"/>
    </source>
</evidence>
<dbReference type="InterPro" id="IPR042089">
    <property type="entry name" value="Peptidase_M13_dom_2"/>
</dbReference>
<dbReference type="Gene3D" id="1.10.1380.10">
    <property type="entry name" value="Neutral endopeptidase , domain2"/>
    <property type="match status" value="1"/>
</dbReference>
<comment type="cofactor">
    <cofactor evidence="1">
        <name>Zn(2+)</name>
        <dbReference type="ChEBI" id="CHEBI:29105"/>
    </cofactor>
</comment>
<evidence type="ECO:0000259" key="10">
    <source>
        <dbReference type="Pfam" id="PF05649"/>
    </source>
</evidence>
<dbReference type="CDD" id="cd08662">
    <property type="entry name" value="M13"/>
    <property type="match status" value="1"/>
</dbReference>
<evidence type="ECO:0000256" key="7">
    <source>
        <dbReference type="ARBA" id="ARBA00023049"/>
    </source>
</evidence>
<dbReference type="Proteomes" id="UP000294155">
    <property type="component" value="Unassembled WGS sequence"/>
</dbReference>
<dbReference type="Pfam" id="PF01431">
    <property type="entry name" value="Peptidase_M13"/>
    <property type="match status" value="1"/>
</dbReference>
<comment type="similarity">
    <text evidence="2">Belongs to the peptidase M13 family.</text>
</comment>
<accession>A0A4Q5LC03</accession>
<evidence type="ECO:0000313" key="12">
    <source>
        <dbReference type="Proteomes" id="UP000294155"/>
    </source>
</evidence>
<keyword evidence="4" id="KW-0479">Metal-binding</keyword>
<keyword evidence="5" id="KW-0378">Hydrolase</keyword>
<keyword evidence="8" id="KW-0732">Signal</keyword>
<name>A0A4Q5LC03_9BACT</name>